<feature type="transmembrane region" description="Helical" evidence="16">
    <location>
        <begin position="96"/>
        <end position="114"/>
    </location>
</feature>
<feature type="transmembrane region" description="Helical" evidence="16">
    <location>
        <begin position="178"/>
        <end position="198"/>
    </location>
</feature>
<feature type="region of interest" description="Disordered" evidence="15">
    <location>
        <begin position="525"/>
        <end position="578"/>
    </location>
</feature>
<dbReference type="EMBL" id="OB660459">
    <property type="protein sequence ID" value="CAD7224891.1"/>
    <property type="molecule type" value="Genomic_DNA"/>
</dbReference>
<evidence type="ECO:0000256" key="16">
    <source>
        <dbReference type="SAM" id="Phobius"/>
    </source>
</evidence>
<dbReference type="EC" id="4.6.1.1" evidence="4"/>
<evidence type="ECO:0000256" key="15">
    <source>
        <dbReference type="SAM" id="MobiDB-lite"/>
    </source>
</evidence>
<evidence type="ECO:0000259" key="17">
    <source>
        <dbReference type="PROSITE" id="PS50125"/>
    </source>
</evidence>
<keyword evidence="10 16" id="KW-1133">Transmembrane helix</keyword>
<keyword evidence="5 16" id="KW-0812">Transmembrane</keyword>
<feature type="transmembrane region" description="Helical" evidence="16">
    <location>
        <begin position="954"/>
        <end position="975"/>
    </location>
</feature>
<dbReference type="Pfam" id="PF00211">
    <property type="entry name" value="Guanylate_cyc"/>
    <property type="match status" value="2"/>
</dbReference>
<keyword evidence="9" id="KW-0460">Magnesium</keyword>
<evidence type="ECO:0000256" key="8">
    <source>
        <dbReference type="ARBA" id="ARBA00022840"/>
    </source>
</evidence>
<keyword evidence="12 16" id="KW-0472">Membrane</keyword>
<gene>
    <name evidence="18" type="ORF">CTOB1V02_LOCUS2843</name>
</gene>
<feature type="domain" description="Guanylate cyclase" evidence="17">
    <location>
        <begin position="354"/>
        <end position="481"/>
    </location>
</feature>
<evidence type="ECO:0000256" key="6">
    <source>
        <dbReference type="ARBA" id="ARBA00022723"/>
    </source>
</evidence>
<evidence type="ECO:0000256" key="12">
    <source>
        <dbReference type="ARBA" id="ARBA00023136"/>
    </source>
</evidence>
<comment type="catalytic activity">
    <reaction evidence="1">
        <text>ATP = 3',5'-cyclic AMP + diphosphate</text>
        <dbReference type="Rhea" id="RHEA:15389"/>
        <dbReference type="ChEBI" id="CHEBI:30616"/>
        <dbReference type="ChEBI" id="CHEBI:33019"/>
        <dbReference type="ChEBI" id="CHEBI:58165"/>
        <dbReference type="EC" id="4.6.1.1"/>
    </reaction>
</comment>
<evidence type="ECO:0000313" key="18">
    <source>
        <dbReference type="EMBL" id="CAD7224891.1"/>
    </source>
</evidence>
<dbReference type="PANTHER" id="PTHR45627">
    <property type="entry name" value="ADENYLATE CYCLASE TYPE 1"/>
    <property type="match status" value="1"/>
</dbReference>
<dbReference type="FunFam" id="3.30.70.1230:FF:000008">
    <property type="entry name" value="Adenylate cyclase type 9"/>
    <property type="match status" value="1"/>
</dbReference>
<proteinExistence type="inferred from homology"/>
<evidence type="ECO:0000256" key="4">
    <source>
        <dbReference type="ARBA" id="ARBA00012201"/>
    </source>
</evidence>
<evidence type="ECO:0000256" key="10">
    <source>
        <dbReference type="ARBA" id="ARBA00022989"/>
    </source>
</evidence>
<evidence type="ECO:0000256" key="13">
    <source>
        <dbReference type="ARBA" id="ARBA00023239"/>
    </source>
</evidence>
<feature type="transmembrane region" description="Helical" evidence="16">
    <location>
        <begin position="152"/>
        <end position="172"/>
    </location>
</feature>
<comment type="cofactor">
    <cofactor evidence="2">
        <name>Mg(2+)</name>
        <dbReference type="ChEBI" id="CHEBI:18420"/>
    </cofactor>
</comment>
<name>A0A7R8W4W0_9CRUS</name>
<dbReference type="GO" id="GO:0004016">
    <property type="term" value="F:adenylate cyclase activity"/>
    <property type="evidence" value="ECO:0007669"/>
    <property type="project" value="UniProtKB-EC"/>
</dbReference>
<dbReference type="GO" id="GO:0005886">
    <property type="term" value="C:plasma membrane"/>
    <property type="evidence" value="ECO:0007669"/>
    <property type="project" value="TreeGrafter"/>
</dbReference>
<dbReference type="GO" id="GO:0006171">
    <property type="term" value="P:cAMP biosynthetic process"/>
    <property type="evidence" value="ECO:0007669"/>
    <property type="project" value="UniProtKB-KW"/>
</dbReference>
<dbReference type="GO" id="GO:0046872">
    <property type="term" value="F:metal ion binding"/>
    <property type="evidence" value="ECO:0007669"/>
    <property type="project" value="UniProtKB-KW"/>
</dbReference>
<keyword evidence="13 14" id="KW-0456">Lyase</keyword>
<feature type="transmembrane region" description="Helical" evidence="16">
    <location>
        <begin position="910"/>
        <end position="933"/>
    </location>
</feature>
<feature type="compositionally biased region" description="Polar residues" evidence="15">
    <location>
        <begin position="684"/>
        <end position="701"/>
    </location>
</feature>
<dbReference type="CDD" id="cd07302">
    <property type="entry name" value="CHD"/>
    <property type="match status" value="2"/>
</dbReference>
<feature type="region of interest" description="Disordered" evidence="15">
    <location>
        <begin position="305"/>
        <end position="337"/>
    </location>
</feature>
<dbReference type="InterPro" id="IPR001054">
    <property type="entry name" value="A/G_cyclase"/>
</dbReference>
<sequence>MPLSRLLGSPRKERSGSRSSKSSDGTNAGAALPLSSYLLNVASSRQRCHRSITGGSILKGNISSSSGWWNPRFQTQVLEDLYSANSHNEVRVRFQYGLIYMFSVTLIWCIYFMIHGGKHRFSLSVVTTFIAFMIFMTLVVTMTKLYQRWRKLYSVILCLLLEIATLLLLTAFSPGEELLEFSTVGAFAVCIEVILLIYAILPLQVYMCLTMAVPYSIIFEVLNPQFSSDTSHYIIVGRALLHVVVHVLGLQLLIMSELRSRETFMKVGHSLLVRQELEVERKFKETIIHSVMPPQVADWLMTDMKQGDSSDTEDSALLPSDPSFPAGSPRNSNPQDTLRTLFRPFNMDSLDNVSILFADIVGFTRMSSNKSAQQLVGLLNDLFGRFDALCHETKCEKIATLGDCYYCVSGCPEPRDDHAVCCAEMGLAMIRAIQEFDVDNREEVNMRVGIHTGKVMFGIVGTTRFKFDVFSNDVTFANKMESSGQPGKVHVSRATKKFLEDKFTFDEGQTVDGVDTFFIRGRLDPSGGGEAGLEPPTLSAVPSADLLPPYPPSPPPTGAVSARDPPHTLSPPSLPQHSILHTPELSATWPRKGTAGHEHTKRRVTLTTIEASRDDLDTEINVSAFDLITGRVDILKMADHEDPDEHFSPPPEEDGLASLGHGPSSGLKDASSMSTLNSRKDSGLTRSARSSLQAQVATESGMSPDELLAHRTSGGYFTASQVSSTCDLTQRNGGFRISKDAASIPCNSTCPHSAETEIGGSHSSSEPAAKLLLAHEALKSPPCPPNTLAIDKKVDISAMTSPHSSVGRLSMQAEEILRHQSHLEMSKCIRDNYSHFHYLLHPRMSQLTLCFDDNKIEEVYRTGSGSVRTHSFYETLRLEGYIEVWVSWLVASLVSVASFLFFPFPPSPLWLAVFVVFSVWHFLISCVLIIIVWRPMPKVIELITEWRSRHLLGATLIIFPVVATLSNFNCSRVFVEYQATARALMYLALVSLANFCNFVQLNCWMKAVLASLTALVYCLLVVLRVCPCSYEAGKVAFNGTLLLDDRSLPGPAVEHAFHVEFVLDVVFLLLLCVLLSREFEIGFRLSFHGHYLAAKEKAKVEVLKKQADWLLNNIIPQHVVETLKTSTSQLSRVATRKSTTAHYSENHPDVGVIFASIVNFTEMYDESYQGGKEYLRVLNELVGDFDELLRKPEFKNVEKIKTIGWTYMAAAGLNSSLRNANPDPCHHLRELMEYALALQSVVAEFNKDLLEFGFVLQIGYNFGDVTSGVIGSTKLYYDIWGDAVNIASRMYSTGVAERIQVTEKCVEALSAWYEFEPRGKVFVKGKDNMSVFLLKGRRPGAPPLYQVASSYS</sequence>
<feature type="transmembrane region" description="Helical" evidence="16">
    <location>
        <begin position="981"/>
        <end position="1000"/>
    </location>
</feature>
<organism evidence="18">
    <name type="scientific">Cyprideis torosa</name>
    <dbReference type="NCBI Taxonomy" id="163714"/>
    <lineage>
        <taxon>Eukaryota</taxon>
        <taxon>Metazoa</taxon>
        <taxon>Ecdysozoa</taxon>
        <taxon>Arthropoda</taxon>
        <taxon>Crustacea</taxon>
        <taxon>Oligostraca</taxon>
        <taxon>Ostracoda</taxon>
        <taxon>Podocopa</taxon>
        <taxon>Podocopida</taxon>
        <taxon>Cytherocopina</taxon>
        <taxon>Cytheroidea</taxon>
        <taxon>Cytherideidae</taxon>
        <taxon>Cyprideis</taxon>
    </lineage>
</organism>
<feature type="compositionally biased region" description="Pro residues" evidence="15">
    <location>
        <begin position="548"/>
        <end position="557"/>
    </location>
</feature>
<dbReference type="PROSITE" id="PS50125">
    <property type="entry name" value="GUANYLATE_CYCLASE_2"/>
    <property type="match status" value="2"/>
</dbReference>
<dbReference type="Gene3D" id="3.30.70.1230">
    <property type="entry name" value="Nucleotide cyclase"/>
    <property type="match status" value="2"/>
</dbReference>
<evidence type="ECO:0000256" key="7">
    <source>
        <dbReference type="ARBA" id="ARBA00022741"/>
    </source>
</evidence>
<dbReference type="GO" id="GO:0005524">
    <property type="term" value="F:ATP binding"/>
    <property type="evidence" value="ECO:0007669"/>
    <property type="project" value="UniProtKB-KW"/>
</dbReference>
<feature type="transmembrane region" description="Helical" evidence="16">
    <location>
        <begin position="120"/>
        <end position="140"/>
    </location>
</feature>
<keyword evidence="6" id="KW-0479">Metal-binding</keyword>
<keyword evidence="11" id="KW-0115">cAMP biosynthesis</keyword>
<evidence type="ECO:0000256" key="3">
    <source>
        <dbReference type="ARBA" id="ARBA00004141"/>
    </source>
</evidence>
<evidence type="ECO:0000256" key="1">
    <source>
        <dbReference type="ARBA" id="ARBA00001593"/>
    </source>
</evidence>
<comment type="subcellular location">
    <subcellularLocation>
        <location evidence="3">Membrane</location>
        <topology evidence="3">Multi-pass membrane protein</topology>
    </subcellularLocation>
</comment>
<evidence type="ECO:0000256" key="2">
    <source>
        <dbReference type="ARBA" id="ARBA00001946"/>
    </source>
</evidence>
<dbReference type="GO" id="GO:0007189">
    <property type="term" value="P:adenylate cyclase-activating G protein-coupled receptor signaling pathway"/>
    <property type="evidence" value="ECO:0007669"/>
    <property type="project" value="TreeGrafter"/>
</dbReference>
<protein>
    <recommendedName>
        <fullName evidence="4">adenylate cyclase</fullName>
        <ecNumber evidence="4">4.6.1.1</ecNumber>
    </recommendedName>
</protein>
<dbReference type="InterPro" id="IPR018297">
    <property type="entry name" value="A/G_cyclase_CS"/>
</dbReference>
<dbReference type="SUPFAM" id="SSF55073">
    <property type="entry name" value="Nucleotide cyclase"/>
    <property type="match status" value="2"/>
</dbReference>
<dbReference type="SMART" id="SM00044">
    <property type="entry name" value="CYCc"/>
    <property type="match status" value="2"/>
</dbReference>
<dbReference type="GO" id="GO:0035556">
    <property type="term" value="P:intracellular signal transduction"/>
    <property type="evidence" value="ECO:0007669"/>
    <property type="project" value="InterPro"/>
</dbReference>
<accession>A0A7R8W4W0</accession>
<dbReference type="OrthoDB" id="10035433at2759"/>
<evidence type="ECO:0000256" key="14">
    <source>
        <dbReference type="RuleBase" id="RU000405"/>
    </source>
</evidence>
<evidence type="ECO:0000256" key="11">
    <source>
        <dbReference type="ARBA" id="ARBA00022998"/>
    </source>
</evidence>
<dbReference type="InterPro" id="IPR029787">
    <property type="entry name" value="Nucleotide_cyclase"/>
</dbReference>
<feature type="region of interest" description="Disordered" evidence="15">
    <location>
        <begin position="1"/>
        <end position="28"/>
    </location>
</feature>
<feature type="domain" description="Guanylate cyclase" evidence="17">
    <location>
        <begin position="1151"/>
        <end position="1291"/>
    </location>
</feature>
<reference evidence="18" key="1">
    <citation type="submission" date="2020-11" db="EMBL/GenBank/DDBJ databases">
        <authorList>
            <person name="Tran Van P."/>
        </authorList>
    </citation>
    <scope>NUCLEOTIDE SEQUENCE</scope>
</reference>
<keyword evidence="7" id="KW-0547">Nucleotide-binding</keyword>
<dbReference type="PROSITE" id="PS00452">
    <property type="entry name" value="GUANYLATE_CYCLASE_1"/>
    <property type="match status" value="1"/>
</dbReference>
<feature type="transmembrane region" description="Helical" evidence="16">
    <location>
        <begin position="234"/>
        <end position="255"/>
    </location>
</feature>
<feature type="region of interest" description="Disordered" evidence="15">
    <location>
        <begin position="641"/>
        <end position="708"/>
    </location>
</feature>
<dbReference type="PANTHER" id="PTHR45627:SF8">
    <property type="entry name" value="ADENYLATE CYCLASE TYPE 9"/>
    <property type="match status" value="1"/>
</dbReference>
<keyword evidence="8" id="KW-0067">ATP-binding</keyword>
<evidence type="ECO:0000256" key="9">
    <source>
        <dbReference type="ARBA" id="ARBA00022842"/>
    </source>
</evidence>
<feature type="transmembrane region" description="Helical" evidence="16">
    <location>
        <begin position="884"/>
        <end position="904"/>
    </location>
</feature>
<comment type="similarity">
    <text evidence="14">Belongs to the adenylyl cyclase class-4/guanylyl cyclase family.</text>
</comment>
<evidence type="ECO:0000256" key="5">
    <source>
        <dbReference type="ARBA" id="ARBA00022692"/>
    </source>
</evidence>